<evidence type="ECO:0000313" key="1">
    <source>
        <dbReference type="EMBL" id="KII74413.1"/>
    </source>
</evidence>
<dbReference type="OrthoDB" id="3863715at2759"/>
<name>A0A0C2JY43_THEKT</name>
<dbReference type="Gene3D" id="3.30.70.270">
    <property type="match status" value="1"/>
</dbReference>
<dbReference type="InterPro" id="IPR043502">
    <property type="entry name" value="DNA/RNA_pol_sf"/>
</dbReference>
<dbReference type="InterPro" id="IPR043128">
    <property type="entry name" value="Rev_trsase/Diguanyl_cyclase"/>
</dbReference>
<keyword evidence="2" id="KW-1185">Reference proteome</keyword>
<comment type="caution">
    <text evidence="1">The sequence shown here is derived from an EMBL/GenBank/DDBJ whole genome shotgun (WGS) entry which is preliminary data.</text>
</comment>
<dbReference type="Gene3D" id="3.10.10.10">
    <property type="entry name" value="HIV Type 1 Reverse Transcriptase, subunit A, domain 1"/>
    <property type="match status" value="1"/>
</dbReference>
<protein>
    <submittedName>
        <fullName evidence="1">Transposon Ty3-I Gag-Pol polyprotein</fullName>
    </submittedName>
</protein>
<accession>A0A0C2JY43</accession>
<reference evidence="1 2" key="1">
    <citation type="journal article" date="2014" name="Genome Biol. Evol.">
        <title>The genome of the myxosporean Thelohanellus kitauei shows adaptations to nutrient acquisition within its fish host.</title>
        <authorList>
            <person name="Yang Y."/>
            <person name="Xiong J."/>
            <person name="Zhou Z."/>
            <person name="Huo F."/>
            <person name="Miao W."/>
            <person name="Ran C."/>
            <person name="Liu Y."/>
            <person name="Zhang J."/>
            <person name="Feng J."/>
            <person name="Wang M."/>
            <person name="Wang M."/>
            <person name="Wang L."/>
            <person name="Yao B."/>
        </authorList>
    </citation>
    <scope>NUCLEOTIDE SEQUENCE [LARGE SCALE GENOMIC DNA]</scope>
    <source>
        <strain evidence="1">Wuqing</strain>
    </source>
</reference>
<dbReference type="Proteomes" id="UP000031668">
    <property type="component" value="Unassembled WGS sequence"/>
</dbReference>
<evidence type="ECO:0000313" key="2">
    <source>
        <dbReference type="Proteomes" id="UP000031668"/>
    </source>
</evidence>
<organism evidence="1 2">
    <name type="scientific">Thelohanellus kitauei</name>
    <name type="common">Myxosporean</name>
    <dbReference type="NCBI Taxonomy" id="669202"/>
    <lineage>
        <taxon>Eukaryota</taxon>
        <taxon>Metazoa</taxon>
        <taxon>Cnidaria</taxon>
        <taxon>Myxozoa</taxon>
        <taxon>Myxosporea</taxon>
        <taxon>Bivalvulida</taxon>
        <taxon>Platysporina</taxon>
        <taxon>Myxobolidae</taxon>
        <taxon>Thelohanellus</taxon>
    </lineage>
</organism>
<dbReference type="SUPFAM" id="SSF56672">
    <property type="entry name" value="DNA/RNA polymerases"/>
    <property type="match status" value="1"/>
</dbReference>
<proteinExistence type="predicted"/>
<dbReference type="InterPro" id="IPR053134">
    <property type="entry name" value="RNA-dir_DNA_polymerase"/>
</dbReference>
<dbReference type="AlphaFoldDB" id="A0A0C2JY43"/>
<sequence length="144" mass="16919">MVGGFVKHFAKFMYFWIAAVVNKKLKKLRIQINSNQTETQTSFRTLSHIKLQKKKDASRRFCVNLRVLNEVVESDEYLIPIIETIVDKLKGNNHLSTFDLRLAYEKSISEKDEYKITFTPGSGFRIYEFNVMPFCIHNVYPTCR</sequence>
<dbReference type="PANTHER" id="PTHR24559">
    <property type="entry name" value="TRANSPOSON TY3-I GAG-POL POLYPROTEIN"/>
    <property type="match status" value="1"/>
</dbReference>
<dbReference type="EMBL" id="JWZT01000435">
    <property type="protein sequence ID" value="KII74413.1"/>
    <property type="molecule type" value="Genomic_DNA"/>
</dbReference>
<gene>
    <name evidence="1" type="ORF">RF11_13336</name>
</gene>
<dbReference type="PANTHER" id="PTHR24559:SF444">
    <property type="entry name" value="REVERSE TRANSCRIPTASE DOMAIN-CONTAINING PROTEIN"/>
    <property type="match status" value="1"/>
</dbReference>